<keyword evidence="1" id="KW-0472">Membrane</keyword>
<reference evidence="2" key="1">
    <citation type="submission" date="2020-05" db="EMBL/GenBank/DDBJ databases">
        <title>WGS assembly of Panicum virgatum.</title>
        <authorList>
            <person name="Lovell J.T."/>
            <person name="Jenkins J."/>
            <person name="Shu S."/>
            <person name="Juenger T.E."/>
            <person name="Schmutz J."/>
        </authorList>
    </citation>
    <scope>NUCLEOTIDE SEQUENCE</scope>
    <source>
        <strain evidence="2">AP13</strain>
    </source>
</reference>
<name>A0A8T0VDE7_PANVG</name>
<dbReference type="Proteomes" id="UP000823388">
    <property type="component" value="Chromosome 2N"/>
</dbReference>
<evidence type="ECO:0000313" key="2">
    <source>
        <dbReference type="EMBL" id="KAG2634382.1"/>
    </source>
</evidence>
<proteinExistence type="predicted"/>
<keyword evidence="1" id="KW-1133">Transmembrane helix</keyword>
<evidence type="ECO:0000313" key="3">
    <source>
        <dbReference type="Proteomes" id="UP000823388"/>
    </source>
</evidence>
<feature type="transmembrane region" description="Helical" evidence="1">
    <location>
        <begin position="46"/>
        <end position="67"/>
    </location>
</feature>
<accession>A0A8T0VDE7</accession>
<comment type="caution">
    <text evidence="2">The sequence shown here is derived from an EMBL/GenBank/DDBJ whole genome shotgun (WGS) entry which is preliminary data.</text>
</comment>
<sequence>MIQESCGRHDVGHWGMKALFSIFFKFGLEIALGLLLLALPRIFPLLCALMIPSSSCVTVDIIFVASVCESFRWL</sequence>
<evidence type="ECO:0000256" key="1">
    <source>
        <dbReference type="SAM" id="Phobius"/>
    </source>
</evidence>
<protein>
    <submittedName>
        <fullName evidence="2">Uncharacterized protein</fullName>
    </submittedName>
</protein>
<gene>
    <name evidence="2" type="ORF">PVAP13_2NG169600</name>
</gene>
<dbReference type="AlphaFoldDB" id="A0A8T0VDE7"/>
<organism evidence="2 3">
    <name type="scientific">Panicum virgatum</name>
    <name type="common">Blackwell switchgrass</name>
    <dbReference type="NCBI Taxonomy" id="38727"/>
    <lineage>
        <taxon>Eukaryota</taxon>
        <taxon>Viridiplantae</taxon>
        <taxon>Streptophyta</taxon>
        <taxon>Embryophyta</taxon>
        <taxon>Tracheophyta</taxon>
        <taxon>Spermatophyta</taxon>
        <taxon>Magnoliopsida</taxon>
        <taxon>Liliopsida</taxon>
        <taxon>Poales</taxon>
        <taxon>Poaceae</taxon>
        <taxon>PACMAD clade</taxon>
        <taxon>Panicoideae</taxon>
        <taxon>Panicodae</taxon>
        <taxon>Paniceae</taxon>
        <taxon>Panicinae</taxon>
        <taxon>Panicum</taxon>
        <taxon>Panicum sect. Hiantes</taxon>
    </lineage>
</organism>
<keyword evidence="3" id="KW-1185">Reference proteome</keyword>
<feature type="transmembrane region" description="Helical" evidence="1">
    <location>
        <begin position="18"/>
        <end position="39"/>
    </location>
</feature>
<keyword evidence="1" id="KW-0812">Transmembrane</keyword>
<dbReference type="EMBL" id="CM029040">
    <property type="protein sequence ID" value="KAG2634382.1"/>
    <property type="molecule type" value="Genomic_DNA"/>
</dbReference>